<dbReference type="Proteomes" id="UP000038045">
    <property type="component" value="Unplaced"/>
</dbReference>
<keyword evidence="4" id="KW-0802">TPR repeat</keyword>
<proteinExistence type="inferred from homology"/>
<reference evidence="8" key="1">
    <citation type="submission" date="2017-02" db="UniProtKB">
        <authorList>
            <consortium name="WormBaseParasite"/>
        </authorList>
    </citation>
    <scope>IDENTIFICATION</scope>
</reference>
<name>A0A0N4ZA31_PARTI</name>
<evidence type="ECO:0000256" key="1">
    <source>
        <dbReference type="ARBA" id="ARBA00004173"/>
    </source>
</evidence>
<keyword evidence="5" id="KW-0809">Transit peptide</keyword>
<keyword evidence="7" id="KW-1185">Reference proteome</keyword>
<keyword evidence="3" id="KW-0677">Repeat</keyword>
<dbReference type="STRING" id="131310.A0A0N4ZA31"/>
<dbReference type="PANTHER" id="PTHR13143:SF6">
    <property type="entry name" value="TETRATRICOPEPTIDE REPEAT PROTEIN 19, MITOCHONDRIAL"/>
    <property type="match status" value="1"/>
</dbReference>
<dbReference type="SMART" id="SM00028">
    <property type="entry name" value="TPR"/>
    <property type="match status" value="3"/>
</dbReference>
<dbReference type="InterPro" id="IPR040395">
    <property type="entry name" value="TTC19"/>
</dbReference>
<sequence length="303" mass="35705">MINGLFVSFQNLINFKNNETFNDNIEKLIRESWLYTKYSKYESSLQRLHKALELAYEQRNEMIITILHYEIANVYFLMEDYENCENLYKQILRRILLIHKYSMENPSFIFISLKLALVFSKKNDFKNADVGFKYCINEIKKIIEKESELNNCSENTFAIYGYALNQYAHFLINQSPDLNLIGKAQMYFEMAIEEGDKIFGYNNEQMLHLLNNFAVSCILNNQFEIGKKYLEEALKRLLSSPDKVETSIAIYCNYAECLFHLGDLKNARIFVNKALIESKQFSKEIENFASDFYSNLITSIKQE</sequence>
<evidence type="ECO:0000313" key="7">
    <source>
        <dbReference type="Proteomes" id="UP000038045"/>
    </source>
</evidence>
<dbReference type="InterPro" id="IPR019734">
    <property type="entry name" value="TPR_rpt"/>
</dbReference>
<evidence type="ECO:0000256" key="5">
    <source>
        <dbReference type="ARBA" id="ARBA00022946"/>
    </source>
</evidence>
<dbReference type="GO" id="GO:0034551">
    <property type="term" value="P:mitochondrial respiratory chain complex III assembly"/>
    <property type="evidence" value="ECO:0007669"/>
    <property type="project" value="InterPro"/>
</dbReference>
<evidence type="ECO:0000256" key="3">
    <source>
        <dbReference type="ARBA" id="ARBA00022737"/>
    </source>
</evidence>
<dbReference type="GO" id="GO:0005743">
    <property type="term" value="C:mitochondrial inner membrane"/>
    <property type="evidence" value="ECO:0007669"/>
    <property type="project" value="TreeGrafter"/>
</dbReference>
<organism evidence="7 8">
    <name type="scientific">Parastrongyloides trichosuri</name>
    <name type="common">Possum-specific nematode worm</name>
    <dbReference type="NCBI Taxonomy" id="131310"/>
    <lineage>
        <taxon>Eukaryota</taxon>
        <taxon>Metazoa</taxon>
        <taxon>Ecdysozoa</taxon>
        <taxon>Nematoda</taxon>
        <taxon>Chromadorea</taxon>
        <taxon>Rhabditida</taxon>
        <taxon>Tylenchina</taxon>
        <taxon>Panagrolaimomorpha</taxon>
        <taxon>Strongyloidoidea</taxon>
        <taxon>Strongyloididae</taxon>
        <taxon>Parastrongyloides</taxon>
    </lineage>
</organism>
<accession>A0A0N4ZA31</accession>
<dbReference type="SUPFAM" id="SSF48452">
    <property type="entry name" value="TPR-like"/>
    <property type="match status" value="1"/>
</dbReference>
<dbReference type="PANTHER" id="PTHR13143">
    <property type="entry name" value="TETRATRICOPEPTIDE REPEAT PROTEIN 19"/>
    <property type="match status" value="1"/>
</dbReference>
<dbReference type="WBParaSite" id="PTRK_0000423800.1">
    <property type="protein sequence ID" value="PTRK_0000423800.1"/>
    <property type="gene ID" value="PTRK_0000423800"/>
</dbReference>
<keyword evidence="6" id="KW-0496">Mitochondrion</keyword>
<comment type="subcellular location">
    <subcellularLocation>
        <location evidence="1">Mitochondrion</location>
    </subcellularLocation>
</comment>
<dbReference type="InterPro" id="IPR011990">
    <property type="entry name" value="TPR-like_helical_dom_sf"/>
</dbReference>
<dbReference type="Gene3D" id="1.25.40.10">
    <property type="entry name" value="Tetratricopeptide repeat domain"/>
    <property type="match status" value="2"/>
</dbReference>
<evidence type="ECO:0000256" key="4">
    <source>
        <dbReference type="ARBA" id="ARBA00022803"/>
    </source>
</evidence>
<evidence type="ECO:0000256" key="6">
    <source>
        <dbReference type="ARBA" id="ARBA00023128"/>
    </source>
</evidence>
<evidence type="ECO:0000313" key="8">
    <source>
        <dbReference type="WBParaSite" id="PTRK_0000423800.1"/>
    </source>
</evidence>
<protein>
    <submittedName>
        <fullName evidence="8">Tetratricopeptide repeat protein</fullName>
    </submittedName>
</protein>
<dbReference type="Pfam" id="PF13181">
    <property type="entry name" value="TPR_8"/>
    <property type="match status" value="1"/>
</dbReference>
<comment type="similarity">
    <text evidence="2">Belongs to the TTC19 family.</text>
</comment>
<evidence type="ECO:0000256" key="2">
    <source>
        <dbReference type="ARBA" id="ARBA00008219"/>
    </source>
</evidence>
<dbReference type="AlphaFoldDB" id="A0A0N4ZA31"/>